<comment type="caution">
    <text evidence="4">The sequence shown here is derived from an EMBL/GenBank/DDBJ whole genome shotgun (WGS) entry which is preliminary data.</text>
</comment>
<comment type="function">
    <text evidence="1">A possible function for this protein is to guide the assembly of the membrane sector of the ATPase enzyme complex.</text>
</comment>
<organism evidence="4 5">
    <name type="scientific">Brevundimonas faecalis</name>
    <dbReference type="NCBI Taxonomy" id="947378"/>
    <lineage>
        <taxon>Bacteria</taxon>
        <taxon>Pseudomonadati</taxon>
        <taxon>Pseudomonadota</taxon>
        <taxon>Alphaproteobacteria</taxon>
        <taxon>Caulobacterales</taxon>
        <taxon>Caulobacteraceae</taxon>
        <taxon>Brevundimonas</taxon>
    </lineage>
</organism>
<dbReference type="EMBL" id="JBEPTF010000004">
    <property type="protein sequence ID" value="MET4685054.1"/>
    <property type="molecule type" value="Genomic_DNA"/>
</dbReference>
<name>A0ABV2REN7_9CAUL</name>
<keyword evidence="3" id="KW-0812">Transmembrane</keyword>
<feature type="region of interest" description="Disordered" evidence="2">
    <location>
        <begin position="101"/>
        <end position="120"/>
    </location>
</feature>
<keyword evidence="1" id="KW-0375">Hydrogen ion transport</keyword>
<keyword evidence="5" id="KW-1185">Reference proteome</keyword>
<comment type="similarity">
    <text evidence="1">Belongs to the bacterial AtpI family.</text>
</comment>
<evidence type="ECO:0000256" key="3">
    <source>
        <dbReference type="SAM" id="Phobius"/>
    </source>
</evidence>
<proteinExistence type="inferred from homology"/>
<keyword evidence="3" id="KW-1133">Transmembrane helix</keyword>
<dbReference type="Proteomes" id="UP001549313">
    <property type="component" value="Unassembled WGS sequence"/>
</dbReference>
<feature type="transmembrane region" description="Helical" evidence="3">
    <location>
        <begin position="44"/>
        <end position="62"/>
    </location>
</feature>
<dbReference type="InterPro" id="IPR032820">
    <property type="entry name" value="ATPase_put"/>
</dbReference>
<protein>
    <recommendedName>
        <fullName evidence="1">ATP synthase protein I</fullName>
    </recommendedName>
</protein>
<dbReference type="PIRSF" id="PIRSF032126">
    <property type="entry name" value="F0F1_ATP_synthase_subunit_I"/>
    <property type="match status" value="1"/>
</dbReference>
<evidence type="ECO:0000256" key="2">
    <source>
        <dbReference type="SAM" id="MobiDB-lite"/>
    </source>
</evidence>
<gene>
    <name evidence="4" type="ORF">ABIE19_003003</name>
</gene>
<sequence length="120" mass="12886">MSPTMESREEAIKRLNEQADALKARAVPTPPDYGANAAGYGYRLMGEMIAGLAVGLGLGWGFDLLVGTMPWGIIAGTLIGFGMSIWLALRSARKMSAAALKEMGPPQDLPDDEVEDERNF</sequence>
<dbReference type="InterPro" id="IPR016989">
    <property type="entry name" value="Atp1_alphaprobac"/>
</dbReference>
<keyword evidence="1 3" id="KW-0472">Membrane</keyword>
<accession>A0ABV2REN7</accession>
<keyword evidence="1" id="KW-0406">Ion transport</keyword>
<evidence type="ECO:0000313" key="4">
    <source>
        <dbReference type="EMBL" id="MET4685054.1"/>
    </source>
</evidence>
<dbReference type="Pfam" id="PF09527">
    <property type="entry name" value="ATPase_gene1"/>
    <property type="match status" value="1"/>
</dbReference>
<feature type="transmembrane region" description="Helical" evidence="3">
    <location>
        <begin position="68"/>
        <end position="89"/>
    </location>
</feature>
<keyword evidence="1" id="KW-0813">Transport</keyword>
<evidence type="ECO:0000256" key="1">
    <source>
        <dbReference type="PIRNR" id="PIRNR032126"/>
    </source>
</evidence>
<evidence type="ECO:0000313" key="5">
    <source>
        <dbReference type="Proteomes" id="UP001549313"/>
    </source>
</evidence>
<feature type="compositionally biased region" description="Acidic residues" evidence="2">
    <location>
        <begin position="109"/>
        <end position="120"/>
    </location>
</feature>
<reference evidence="4 5" key="1">
    <citation type="submission" date="2024-06" db="EMBL/GenBank/DDBJ databases">
        <title>Sorghum-associated microbial communities from plants grown in Nebraska, USA.</title>
        <authorList>
            <person name="Schachtman D."/>
        </authorList>
    </citation>
    <scope>NUCLEOTIDE SEQUENCE [LARGE SCALE GENOMIC DNA]</scope>
    <source>
        <strain evidence="4 5">2814</strain>
    </source>
</reference>